<keyword evidence="2" id="KW-1185">Reference proteome</keyword>
<dbReference type="EMBL" id="VHSH01000010">
    <property type="protein sequence ID" value="TQV74371.1"/>
    <property type="molecule type" value="Genomic_DNA"/>
</dbReference>
<protein>
    <submittedName>
        <fullName evidence="1">Uncharacterized protein</fullName>
    </submittedName>
</protein>
<dbReference type="AlphaFoldDB" id="A0A545TAZ4"/>
<evidence type="ECO:0000313" key="2">
    <source>
        <dbReference type="Proteomes" id="UP000315252"/>
    </source>
</evidence>
<name>A0A545TAZ4_9PROT</name>
<proteinExistence type="predicted"/>
<gene>
    <name evidence="1" type="ORF">FKG95_24115</name>
</gene>
<reference evidence="1 2" key="1">
    <citation type="submission" date="2019-06" db="EMBL/GenBank/DDBJ databases">
        <title>Whole genome sequence for Rhodospirillaceae sp. R148.</title>
        <authorList>
            <person name="Wang G."/>
        </authorList>
    </citation>
    <scope>NUCLEOTIDE SEQUENCE [LARGE SCALE GENOMIC DNA]</scope>
    <source>
        <strain evidence="1 2">R148</strain>
    </source>
</reference>
<dbReference type="Proteomes" id="UP000315252">
    <property type="component" value="Unassembled WGS sequence"/>
</dbReference>
<sequence length="68" mass="7500">MNSKPSAATAKFDDLVREMQEFGAEHLIAIGLKDDGSGGYDVRGFGTLQDKEFTCEVLRQMLASMERS</sequence>
<dbReference type="OrthoDB" id="9784466at2"/>
<organism evidence="1 2">
    <name type="scientific">Denitrobaculum tricleocarpae</name>
    <dbReference type="NCBI Taxonomy" id="2591009"/>
    <lineage>
        <taxon>Bacteria</taxon>
        <taxon>Pseudomonadati</taxon>
        <taxon>Pseudomonadota</taxon>
        <taxon>Alphaproteobacteria</taxon>
        <taxon>Rhodospirillales</taxon>
        <taxon>Rhodospirillaceae</taxon>
        <taxon>Denitrobaculum</taxon>
    </lineage>
</organism>
<comment type="caution">
    <text evidence="1">The sequence shown here is derived from an EMBL/GenBank/DDBJ whole genome shotgun (WGS) entry which is preliminary data.</text>
</comment>
<dbReference type="RefSeq" id="WP_142899003.1">
    <property type="nucleotide sequence ID" value="NZ_ML660061.1"/>
</dbReference>
<evidence type="ECO:0000313" key="1">
    <source>
        <dbReference type="EMBL" id="TQV74371.1"/>
    </source>
</evidence>
<accession>A0A545TAZ4</accession>